<name>I3IK10_9BACT</name>
<keyword evidence="2" id="KW-1185">Reference proteome</keyword>
<dbReference type="AlphaFoldDB" id="I3IK10"/>
<evidence type="ECO:0000313" key="1">
    <source>
        <dbReference type="EMBL" id="GAB62055.1"/>
    </source>
</evidence>
<protein>
    <recommendedName>
        <fullName evidence="3">SprT-like domain-containing protein</fullName>
    </recommendedName>
</protein>
<comment type="caution">
    <text evidence="1">The sequence shown here is derived from an EMBL/GenBank/DDBJ whole genome shotgun (WGS) entry which is preliminary data.</text>
</comment>
<dbReference type="EMBL" id="BAFH01000003">
    <property type="protein sequence ID" value="GAB62055.1"/>
    <property type="molecule type" value="Genomic_DNA"/>
</dbReference>
<sequence length="155" mass="17908">MTWQQSKNKAVYKKSNSIKDTLFKPNKTTMMYAKRLLISADAAERQVLGQKLLNEISQSLSIPPPQLNVYDKRQNHSLKDGKLMKKTYGTYKAGNITINNKTAIRQTVVAPKTFLDTLIHEFMHHYDYEVLKLPSSLHTAGFYYRLGDIMKKLIR</sequence>
<accession>I3IK10</accession>
<evidence type="ECO:0008006" key="3">
    <source>
        <dbReference type="Google" id="ProtNLM"/>
    </source>
</evidence>
<gene>
    <name evidence="1" type="ORF">KSU1_C0459</name>
</gene>
<dbReference type="OrthoDB" id="1551061at2"/>
<proteinExistence type="predicted"/>
<evidence type="ECO:0000313" key="2">
    <source>
        <dbReference type="Proteomes" id="UP000002985"/>
    </source>
</evidence>
<dbReference type="Proteomes" id="UP000002985">
    <property type="component" value="Unassembled WGS sequence"/>
</dbReference>
<organism evidence="1 2">
    <name type="scientific">Candidatus Jettenia caeni</name>
    <dbReference type="NCBI Taxonomy" id="247490"/>
    <lineage>
        <taxon>Bacteria</taxon>
        <taxon>Pseudomonadati</taxon>
        <taxon>Planctomycetota</taxon>
        <taxon>Candidatus Brocadiia</taxon>
        <taxon>Candidatus Brocadiales</taxon>
        <taxon>Candidatus Brocadiaceae</taxon>
        <taxon>Candidatus Jettenia</taxon>
    </lineage>
</organism>
<dbReference type="eggNOG" id="ENOG502ZDKX">
    <property type="taxonomic scope" value="Bacteria"/>
</dbReference>
<reference evidence="1 2" key="1">
    <citation type="journal article" date="2012" name="FEBS Lett.">
        <title>Anammox organism KSU-1 expresses a NirK-type copper-containing nitrite reductase instead of a NirS-type with cytochrome cd1.</title>
        <authorList>
            <person name="Hira D."/>
            <person name="Toh H."/>
            <person name="Migita C.T."/>
            <person name="Okubo H."/>
            <person name="Nishiyama T."/>
            <person name="Hattori M."/>
            <person name="Furukawa K."/>
            <person name="Fujii T."/>
        </authorList>
    </citation>
    <scope>NUCLEOTIDE SEQUENCE [LARGE SCALE GENOMIC DNA]</scope>
</reference>